<dbReference type="Pfam" id="PF13878">
    <property type="entry name" value="zf-C2H2_3"/>
    <property type="match status" value="1"/>
</dbReference>
<keyword evidence="4" id="KW-1185">Reference proteome</keyword>
<dbReference type="Proteomes" id="UP000007322">
    <property type="component" value="Chromosome 5"/>
</dbReference>
<dbReference type="OrthoDB" id="5231968at2759"/>
<dbReference type="KEGG" id="mtm:MYCTH_2308818"/>
<dbReference type="eggNOG" id="ENOG502RW0X">
    <property type="taxonomic scope" value="Eukaryota"/>
</dbReference>
<evidence type="ECO:0000259" key="2">
    <source>
        <dbReference type="Pfam" id="PF13878"/>
    </source>
</evidence>
<feature type="compositionally biased region" description="Basic residues" evidence="1">
    <location>
        <begin position="23"/>
        <end position="32"/>
    </location>
</feature>
<feature type="region of interest" description="Disordered" evidence="1">
    <location>
        <begin position="262"/>
        <end position="284"/>
    </location>
</feature>
<sequence>MSTCQLDHVMDSPWATPTAVSQGRKRPLRTYSRRTIQTRAQEQEATQSDRDPTTMMANSIPAEVPDQHPVLQSQSEAERPAEAKRPNRGSILAYFRPVLPSTDKALSKVAAFGTIEPPLTPRISPELRGANPRRRLTTRPQFGEVGEVSRDDVGRPINVGNVNAVEGAETDGERDESADNPDCSLGSPHDPPTEALGELPTNTLGRHDWTVGVSTDGRVKPKKRAYKQPVKDMMQTTLSLSVQKEPGFILCGVCDILYNPFNEKDRKEHNRRHAASSRKRRKTA</sequence>
<organism evidence="3 4">
    <name type="scientific">Thermothelomyces thermophilus (strain ATCC 42464 / BCRC 31852 / DSM 1799)</name>
    <name type="common">Sporotrichum thermophile</name>
    <dbReference type="NCBI Taxonomy" id="573729"/>
    <lineage>
        <taxon>Eukaryota</taxon>
        <taxon>Fungi</taxon>
        <taxon>Dikarya</taxon>
        <taxon>Ascomycota</taxon>
        <taxon>Pezizomycotina</taxon>
        <taxon>Sordariomycetes</taxon>
        <taxon>Sordariomycetidae</taxon>
        <taxon>Sordariales</taxon>
        <taxon>Chaetomiaceae</taxon>
        <taxon>Thermothelomyces</taxon>
    </lineage>
</organism>
<dbReference type="AlphaFoldDB" id="G2QKB6"/>
<evidence type="ECO:0000313" key="4">
    <source>
        <dbReference type="Proteomes" id="UP000007322"/>
    </source>
</evidence>
<dbReference type="OMA" id="TKPGLHH"/>
<reference evidence="3 4" key="1">
    <citation type="journal article" date="2011" name="Nat. Biotechnol.">
        <title>Comparative genomic analysis of the thermophilic biomass-degrading fungi Myceliophthora thermophila and Thielavia terrestris.</title>
        <authorList>
            <person name="Berka R.M."/>
            <person name="Grigoriev I.V."/>
            <person name="Otillar R."/>
            <person name="Salamov A."/>
            <person name="Grimwood J."/>
            <person name="Reid I."/>
            <person name="Ishmael N."/>
            <person name="John T."/>
            <person name="Darmond C."/>
            <person name="Moisan M.-C."/>
            <person name="Henrissat B."/>
            <person name="Coutinho P.M."/>
            <person name="Lombard V."/>
            <person name="Natvig D.O."/>
            <person name="Lindquist E."/>
            <person name="Schmutz J."/>
            <person name="Lucas S."/>
            <person name="Harris P."/>
            <person name="Powlowski J."/>
            <person name="Bellemare A."/>
            <person name="Taylor D."/>
            <person name="Butler G."/>
            <person name="de Vries R.P."/>
            <person name="Allijn I.E."/>
            <person name="van den Brink J."/>
            <person name="Ushinsky S."/>
            <person name="Storms R."/>
            <person name="Powell A.J."/>
            <person name="Paulsen I.T."/>
            <person name="Elbourne L.D.H."/>
            <person name="Baker S.E."/>
            <person name="Magnuson J."/>
            <person name="LaBoissiere S."/>
            <person name="Clutterbuck A.J."/>
            <person name="Martinez D."/>
            <person name="Wogulis M."/>
            <person name="de Leon A.L."/>
            <person name="Rey M.W."/>
            <person name="Tsang A."/>
        </authorList>
    </citation>
    <scope>NUCLEOTIDE SEQUENCE [LARGE SCALE GENOMIC DNA]</scope>
    <source>
        <strain evidence="4">ATCC 42464 / BCRC 31852 / DSM 1799</strain>
    </source>
</reference>
<dbReference type="GeneID" id="11511027"/>
<feature type="region of interest" description="Disordered" evidence="1">
    <location>
        <begin position="122"/>
        <end position="222"/>
    </location>
</feature>
<feature type="compositionally biased region" description="Acidic residues" evidence="1">
    <location>
        <begin position="168"/>
        <end position="179"/>
    </location>
</feature>
<protein>
    <recommendedName>
        <fullName evidence="2">N-acetyltransferase ESCO zinc-finger domain-containing protein</fullName>
    </recommendedName>
</protein>
<proteinExistence type="predicted"/>
<dbReference type="VEuPathDB" id="FungiDB:MYCTH_2308818"/>
<evidence type="ECO:0000256" key="1">
    <source>
        <dbReference type="SAM" id="MobiDB-lite"/>
    </source>
</evidence>
<accession>G2QKB6</accession>
<evidence type="ECO:0000313" key="3">
    <source>
        <dbReference type="EMBL" id="AEO60022.1"/>
    </source>
</evidence>
<feature type="region of interest" description="Disordered" evidence="1">
    <location>
        <begin position="1"/>
        <end position="85"/>
    </location>
</feature>
<dbReference type="HOGENOM" id="CLU_067371_0_0_1"/>
<feature type="compositionally biased region" description="Basic residues" evidence="1">
    <location>
        <begin position="269"/>
        <end position="284"/>
    </location>
</feature>
<name>G2QKB6_THET4</name>
<dbReference type="EMBL" id="CP003006">
    <property type="protein sequence ID" value="AEO60022.1"/>
    <property type="molecule type" value="Genomic_DNA"/>
</dbReference>
<dbReference type="InterPro" id="IPR028005">
    <property type="entry name" value="AcTrfase_ESCO_Znf_dom"/>
</dbReference>
<dbReference type="RefSeq" id="XP_003665267.1">
    <property type="nucleotide sequence ID" value="XM_003665219.1"/>
</dbReference>
<feature type="domain" description="N-acetyltransferase ESCO zinc-finger" evidence="2">
    <location>
        <begin position="235"/>
        <end position="274"/>
    </location>
</feature>
<feature type="compositionally biased region" description="Basic and acidic residues" evidence="1">
    <location>
        <begin position="76"/>
        <end position="85"/>
    </location>
</feature>
<feature type="compositionally biased region" description="Polar residues" evidence="1">
    <location>
        <begin position="33"/>
        <end position="46"/>
    </location>
</feature>
<dbReference type="InParanoid" id="G2QKB6"/>
<gene>
    <name evidence="3" type="ORF">MYCTH_2308818</name>
</gene>